<dbReference type="AlphaFoldDB" id="A0A699HCI3"/>
<evidence type="ECO:0000313" key="3">
    <source>
        <dbReference type="EMBL" id="GEX85967.1"/>
    </source>
</evidence>
<comment type="caution">
    <text evidence="3">The sequence shown here is derived from an EMBL/GenBank/DDBJ whole genome shotgun (WGS) entry which is preliminary data.</text>
</comment>
<gene>
    <name evidence="3" type="ORF">Tci_357942</name>
</gene>
<evidence type="ECO:0000256" key="2">
    <source>
        <dbReference type="SAM" id="SignalP"/>
    </source>
</evidence>
<feature type="region of interest" description="Disordered" evidence="1">
    <location>
        <begin position="53"/>
        <end position="102"/>
    </location>
</feature>
<accession>A0A699HCI3</accession>
<dbReference type="EMBL" id="BKCJ010134902">
    <property type="protein sequence ID" value="GEX85967.1"/>
    <property type="molecule type" value="Genomic_DNA"/>
</dbReference>
<proteinExistence type="predicted"/>
<feature type="compositionally biased region" description="Low complexity" evidence="1">
    <location>
        <begin position="82"/>
        <end position="101"/>
    </location>
</feature>
<protein>
    <submittedName>
        <fullName evidence="3">Uncharacterized protein</fullName>
    </submittedName>
</protein>
<evidence type="ECO:0000256" key="1">
    <source>
        <dbReference type="SAM" id="MobiDB-lite"/>
    </source>
</evidence>
<keyword evidence="2" id="KW-0732">Signal</keyword>
<feature type="chain" id="PRO_5025639113" evidence="2">
    <location>
        <begin position="25"/>
        <end position="161"/>
    </location>
</feature>
<reference evidence="3" key="1">
    <citation type="journal article" date="2019" name="Sci. Rep.">
        <title>Draft genome of Tanacetum cinerariifolium, the natural source of mosquito coil.</title>
        <authorList>
            <person name="Yamashiro T."/>
            <person name="Shiraishi A."/>
            <person name="Satake H."/>
            <person name="Nakayama K."/>
        </authorList>
    </citation>
    <scope>NUCLEOTIDE SEQUENCE</scope>
</reference>
<sequence>PRTEFLLLLQYHLTCHLLIRPAATCTVPRTPIISRHVAASYWTAASDVAATSAPVNGGQHRRPPVNGGVAVNDGDRQSTTIAGGEPPLTAAGPPLTTTGPPVNGGWWAGQRSVLGRSGSGLGWVRVGAGSGLGRVRVGSGSAKWHATCQPRVHTCQPRVPT</sequence>
<name>A0A699HCI3_TANCI</name>
<feature type="signal peptide" evidence="2">
    <location>
        <begin position="1"/>
        <end position="24"/>
    </location>
</feature>
<organism evidence="3">
    <name type="scientific">Tanacetum cinerariifolium</name>
    <name type="common">Dalmatian daisy</name>
    <name type="synonym">Chrysanthemum cinerariifolium</name>
    <dbReference type="NCBI Taxonomy" id="118510"/>
    <lineage>
        <taxon>Eukaryota</taxon>
        <taxon>Viridiplantae</taxon>
        <taxon>Streptophyta</taxon>
        <taxon>Embryophyta</taxon>
        <taxon>Tracheophyta</taxon>
        <taxon>Spermatophyta</taxon>
        <taxon>Magnoliopsida</taxon>
        <taxon>eudicotyledons</taxon>
        <taxon>Gunneridae</taxon>
        <taxon>Pentapetalae</taxon>
        <taxon>asterids</taxon>
        <taxon>campanulids</taxon>
        <taxon>Asterales</taxon>
        <taxon>Asteraceae</taxon>
        <taxon>Asteroideae</taxon>
        <taxon>Anthemideae</taxon>
        <taxon>Anthemidinae</taxon>
        <taxon>Tanacetum</taxon>
    </lineage>
</organism>
<feature type="non-terminal residue" evidence="3">
    <location>
        <position position="1"/>
    </location>
</feature>